<dbReference type="InterPro" id="IPR051257">
    <property type="entry name" value="Diverse_CBS-Domain"/>
</dbReference>
<evidence type="ECO:0000256" key="2">
    <source>
        <dbReference type="PROSITE-ProRule" id="PRU00703"/>
    </source>
</evidence>
<sequence>MHADLYTVLTPTFTLYTVLDSNLILFTVWTLPEITPPNWSLQPVQLVTKTYLNIIHIPRSERLQLVEDIMLLFAEHIEHLHLSIPSDSKFAMACSSIQGGLLLHLNSKNLFSNSSIGNLPTTICNSKNTRSSRIRASVFSTEDFRPQLDEYPEGIISGEWTENFSLLSYDDLQAYLESQITIHKVRPSSLLGEVMSTAIRTVTMGQTLEEVDHHFEVVSGLPVVDEEFKCIGIISRNDRTKASLGAKTKVGEVMSSPVITLSSDNTVMDAAALMLKMKIHRIPILNKSGKVIGIVTRSDILEALESVEE</sequence>
<dbReference type="PROSITE" id="PS51371">
    <property type="entry name" value="CBS"/>
    <property type="match status" value="1"/>
</dbReference>
<dbReference type="SUPFAM" id="SSF54631">
    <property type="entry name" value="CBS-domain pair"/>
    <property type="match status" value="1"/>
</dbReference>
<dbReference type="PANTHER" id="PTHR43080:SF29">
    <property type="entry name" value="OS02G0818000 PROTEIN"/>
    <property type="match status" value="1"/>
</dbReference>
<dbReference type="EMBL" id="CP136890">
    <property type="protein sequence ID" value="WOK94909.1"/>
    <property type="molecule type" value="Genomic_DNA"/>
</dbReference>
<dbReference type="AlphaFoldDB" id="A0AAQ3JRJ7"/>
<evidence type="ECO:0000313" key="4">
    <source>
        <dbReference type="EMBL" id="WOK94909.1"/>
    </source>
</evidence>
<dbReference type="Pfam" id="PF00571">
    <property type="entry name" value="CBS"/>
    <property type="match status" value="2"/>
</dbReference>
<keyword evidence="5" id="KW-1185">Reference proteome</keyword>
<proteinExistence type="predicted"/>
<dbReference type="SMART" id="SM00116">
    <property type="entry name" value="CBS"/>
    <property type="match status" value="2"/>
</dbReference>
<evidence type="ECO:0000259" key="3">
    <source>
        <dbReference type="PROSITE" id="PS51371"/>
    </source>
</evidence>
<evidence type="ECO:0000313" key="5">
    <source>
        <dbReference type="Proteomes" id="UP001327560"/>
    </source>
</evidence>
<dbReference type="Gene3D" id="3.10.580.10">
    <property type="entry name" value="CBS-domain"/>
    <property type="match status" value="2"/>
</dbReference>
<accession>A0AAQ3JRJ7</accession>
<organism evidence="4 5">
    <name type="scientific">Canna indica</name>
    <name type="common">Indian-shot</name>
    <dbReference type="NCBI Taxonomy" id="4628"/>
    <lineage>
        <taxon>Eukaryota</taxon>
        <taxon>Viridiplantae</taxon>
        <taxon>Streptophyta</taxon>
        <taxon>Embryophyta</taxon>
        <taxon>Tracheophyta</taxon>
        <taxon>Spermatophyta</taxon>
        <taxon>Magnoliopsida</taxon>
        <taxon>Liliopsida</taxon>
        <taxon>Zingiberales</taxon>
        <taxon>Cannaceae</taxon>
        <taxon>Canna</taxon>
    </lineage>
</organism>
<evidence type="ECO:0000256" key="1">
    <source>
        <dbReference type="ARBA" id="ARBA00023122"/>
    </source>
</evidence>
<gene>
    <name evidence="4" type="ORF">Cni_G03614</name>
</gene>
<dbReference type="PANTHER" id="PTHR43080">
    <property type="entry name" value="CBS DOMAIN-CONTAINING PROTEIN CBSX3, MITOCHONDRIAL"/>
    <property type="match status" value="1"/>
</dbReference>
<dbReference type="InterPro" id="IPR046342">
    <property type="entry name" value="CBS_dom_sf"/>
</dbReference>
<feature type="domain" description="CBS" evidence="3">
    <location>
        <begin position="254"/>
        <end position="309"/>
    </location>
</feature>
<name>A0AAQ3JRJ7_9LILI</name>
<dbReference type="Proteomes" id="UP001327560">
    <property type="component" value="Chromosome 1"/>
</dbReference>
<reference evidence="4 5" key="1">
    <citation type="submission" date="2023-10" db="EMBL/GenBank/DDBJ databases">
        <title>Chromosome-scale genome assembly provides insights into flower coloration mechanisms of Canna indica.</title>
        <authorList>
            <person name="Li C."/>
        </authorList>
    </citation>
    <scope>NUCLEOTIDE SEQUENCE [LARGE SCALE GENOMIC DNA]</scope>
    <source>
        <tissue evidence="4">Flower</tissue>
    </source>
</reference>
<dbReference type="InterPro" id="IPR000644">
    <property type="entry name" value="CBS_dom"/>
</dbReference>
<protein>
    <recommendedName>
        <fullName evidence="3">CBS domain-containing protein</fullName>
    </recommendedName>
</protein>
<keyword evidence="1 2" id="KW-0129">CBS domain</keyword>